<evidence type="ECO:0000313" key="5">
    <source>
        <dbReference type="Proteomes" id="UP000465360"/>
    </source>
</evidence>
<dbReference type="Gene3D" id="1.20.1260.20">
    <property type="entry name" value="PPE superfamily"/>
    <property type="match status" value="1"/>
</dbReference>
<dbReference type="GO" id="GO:0052572">
    <property type="term" value="P:response to host immune response"/>
    <property type="evidence" value="ECO:0007669"/>
    <property type="project" value="TreeGrafter"/>
</dbReference>
<dbReference type="InterPro" id="IPR022171">
    <property type="entry name" value="PPE_C"/>
</dbReference>
<feature type="domain" description="PPE family C-terminal" evidence="3">
    <location>
        <begin position="333"/>
        <end position="413"/>
    </location>
</feature>
<evidence type="ECO:0000259" key="2">
    <source>
        <dbReference type="Pfam" id="PF00823"/>
    </source>
</evidence>
<sequence length="417" mass="40314">MLDFAALPPEINSALMYAGPGSGSMTSAATAWTALSAELQAVASSYDTLVQSLLDGPWQGPSAAAMAAAAASQISWLRHASALADESGAQATAAANAYEAAFAATVPPPEIEANRALLMTLLATNVIGQNTAAIAATEAQYGEMWAQDAGAMYSYAAATAAASTLSPFNPVTPTTNPAGLANQAAAVAQAVGSGAATSGADLNAIPAALQGLAGLTNTPPALTNPAAALGLTGIAWNAEGDGLVVGGALGDALQGLTGSATIDASTAMDAYIRLANPTRLTVTVMRDVMTLSHDLPKWAGEGAQAAAKAATSLPAAIPSALPSLPTQGLGGISGAVGQAASVGGLKVPASWTATAPAAAPVNVALNGAGAAAGEHAASAFGGVPLAPGSAGGRGVANFAAPRYGFKPTVIAQPPAGG</sequence>
<evidence type="ECO:0000313" key="4">
    <source>
        <dbReference type="EMBL" id="GFG93548.1"/>
    </source>
</evidence>
<dbReference type="Pfam" id="PF12484">
    <property type="entry name" value="PPE-SVP"/>
    <property type="match status" value="1"/>
</dbReference>
<comment type="similarity">
    <text evidence="1">Belongs to the mycobacterial PPE family.</text>
</comment>
<dbReference type="EMBL" id="BLKZ01000002">
    <property type="protein sequence ID" value="GFG93548.1"/>
    <property type="molecule type" value="Genomic_DNA"/>
</dbReference>
<dbReference type="AlphaFoldDB" id="A0A7I9YY54"/>
<organism evidence="4 5">
    <name type="scientific">Mycobacterium bourgelatii</name>
    <dbReference type="NCBI Taxonomy" id="1273442"/>
    <lineage>
        <taxon>Bacteria</taxon>
        <taxon>Bacillati</taxon>
        <taxon>Actinomycetota</taxon>
        <taxon>Actinomycetes</taxon>
        <taxon>Mycobacteriales</taxon>
        <taxon>Mycobacteriaceae</taxon>
        <taxon>Mycobacterium</taxon>
    </lineage>
</organism>
<comment type="caution">
    <text evidence="4">The sequence shown here is derived from an EMBL/GenBank/DDBJ whole genome shotgun (WGS) entry which is preliminary data.</text>
</comment>
<dbReference type="FunFam" id="1.20.1260.20:FF:000001">
    <property type="entry name" value="PPE family protein PPE41"/>
    <property type="match status" value="1"/>
</dbReference>
<dbReference type="PANTHER" id="PTHR46766">
    <property type="entry name" value="GLUTAMINE-RICH PROTEIN 2"/>
    <property type="match status" value="1"/>
</dbReference>
<gene>
    <name evidence="4" type="primary">PPE65_2</name>
    <name evidence="4" type="ORF">MBOU_55900</name>
</gene>
<proteinExistence type="inferred from homology"/>
<name>A0A7I9YY54_MYCBU</name>
<accession>A0A7I9YY54</accession>
<evidence type="ECO:0000259" key="3">
    <source>
        <dbReference type="Pfam" id="PF12484"/>
    </source>
</evidence>
<dbReference type="PANTHER" id="PTHR46766:SF1">
    <property type="entry name" value="GLUTAMINE-RICH PROTEIN 2"/>
    <property type="match status" value="1"/>
</dbReference>
<keyword evidence="5" id="KW-1185">Reference proteome</keyword>
<dbReference type="InterPro" id="IPR038332">
    <property type="entry name" value="PPE_sf"/>
</dbReference>
<dbReference type="Proteomes" id="UP000465360">
    <property type="component" value="Unassembled WGS sequence"/>
</dbReference>
<dbReference type="InterPro" id="IPR000030">
    <property type="entry name" value="PPE_dom"/>
</dbReference>
<reference evidence="4 5" key="1">
    <citation type="journal article" date="2019" name="Emerg. Microbes Infect.">
        <title>Comprehensive subspecies identification of 175 nontuberculous mycobacteria species based on 7547 genomic profiles.</title>
        <authorList>
            <person name="Matsumoto Y."/>
            <person name="Kinjo T."/>
            <person name="Motooka D."/>
            <person name="Nabeya D."/>
            <person name="Jung N."/>
            <person name="Uechi K."/>
            <person name="Horii T."/>
            <person name="Iida T."/>
            <person name="Fujita J."/>
            <person name="Nakamura S."/>
        </authorList>
    </citation>
    <scope>NUCLEOTIDE SEQUENCE [LARGE SCALE GENOMIC DNA]</scope>
    <source>
        <strain evidence="4 5">JCM 30725</strain>
    </source>
</reference>
<dbReference type="Pfam" id="PF00823">
    <property type="entry name" value="PPE"/>
    <property type="match status" value="1"/>
</dbReference>
<dbReference type="RefSeq" id="WP_163719274.1">
    <property type="nucleotide sequence ID" value="NZ_BLKZ01000002.1"/>
</dbReference>
<evidence type="ECO:0000256" key="1">
    <source>
        <dbReference type="ARBA" id="ARBA00010652"/>
    </source>
</evidence>
<feature type="domain" description="PPE" evidence="2">
    <location>
        <begin position="3"/>
        <end position="165"/>
    </location>
</feature>
<dbReference type="SUPFAM" id="SSF140459">
    <property type="entry name" value="PE/PPE dimer-like"/>
    <property type="match status" value="1"/>
</dbReference>
<protein>
    <submittedName>
        <fullName evidence="4">Putative PPE family protein PPE65</fullName>
    </submittedName>
</protein>